<dbReference type="SUPFAM" id="SSF48163">
    <property type="entry name" value="An anticodon-binding domain of class I aminoacyl-tRNA synthetases"/>
    <property type="match status" value="1"/>
</dbReference>
<dbReference type="Pfam" id="PF00749">
    <property type="entry name" value="tRNA-synt_1c"/>
    <property type="match status" value="1"/>
</dbReference>
<keyword evidence="8 17" id="KW-0030">Aminoacyl-tRNA synthetase</keyword>
<evidence type="ECO:0000256" key="11">
    <source>
        <dbReference type="ARBA" id="ARBA00044142"/>
    </source>
</evidence>
<dbReference type="GO" id="GO:0006424">
    <property type="term" value="P:glutamyl-tRNA aminoacylation"/>
    <property type="evidence" value="ECO:0007669"/>
    <property type="project" value="InterPro"/>
</dbReference>
<dbReference type="EC" id="6.1.1.24" evidence="10"/>
<evidence type="ECO:0000259" key="18">
    <source>
        <dbReference type="Pfam" id="PF00749"/>
    </source>
</evidence>
<organism evidence="20 21">
    <name type="scientific">Microctonus hyperodae</name>
    <name type="common">Parasitoid wasp</name>
    <dbReference type="NCBI Taxonomy" id="165561"/>
    <lineage>
        <taxon>Eukaryota</taxon>
        <taxon>Metazoa</taxon>
        <taxon>Ecdysozoa</taxon>
        <taxon>Arthropoda</taxon>
        <taxon>Hexapoda</taxon>
        <taxon>Insecta</taxon>
        <taxon>Pterygota</taxon>
        <taxon>Neoptera</taxon>
        <taxon>Endopterygota</taxon>
        <taxon>Hymenoptera</taxon>
        <taxon>Apocrita</taxon>
        <taxon>Ichneumonoidea</taxon>
        <taxon>Braconidae</taxon>
        <taxon>Euphorinae</taxon>
        <taxon>Microctonus</taxon>
    </lineage>
</organism>
<dbReference type="Gene3D" id="1.10.10.350">
    <property type="match status" value="1"/>
</dbReference>
<evidence type="ECO:0000256" key="14">
    <source>
        <dbReference type="ARBA" id="ARBA00047366"/>
    </source>
</evidence>
<keyword evidence="7 17" id="KW-0648">Protein biosynthesis</keyword>
<evidence type="ECO:0000256" key="9">
    <source>
        <dbReference type="ARBA" id="ARBA00030865"/>
    </source>
</evidence>
<evidence type="ECO:0000256" key="8">
    <source>
        <dbReference type="ARBA" id="ARBA00023146"/>
    </source>
</evidence>
<dbReference type="GO" id="GO:0005524">
    <property type="term" value="F:ATP binding"/>
    <property type="evidence" value="ECO:0007669"/>
    <property type="project" value="UniProtKB-KW"/>
</dbReference>
<reference evidence="20" key="1">
    <citation type="journal article" date="2023" name="bioRxiv">
        <title>Scaffold-level genome assemblies of two parasitoid biocontrol wasps reveal the parthenogenesis mechanism and an associated novel virus.</title>
        <authorList>
            <person name="Inwood S."/>
            <person name="Skelly J."/>
            <person name="Guhlin J."/>
            <person name="Harrop T."/>
            <person name="Goldson S."/>
            <person name="Dearden P."/>
        </authorList>
    </citation>
    <scope>NUCLEOTIDE SEQUENCE</scope>
    <source>
        <strain evidence="20">Lincoln</strain>
        <tissue evidence="20">Whole body</tissue>
    </source>
</reference>
<dbReference type="SUPFAM" id="SSF52374">
    <property type="entry name" value="Nucleotidylyl transferase"/>
    <property type="match status" value="1"/>
</dbReference>
<dbReference type="InterPro" id="IPR033910">
    <property type="entry name" value="GluRS_core"/>
</dbReference>
<dbReference type="PROSITE" id="PS00178">
    <property type="entry name" value="AA_TRNA_LIGASE_I"/>
    <property type="match status" value="1"/>
</dbReference>
<dbReference type="HAMAP" id="MF_00022">
    <property type="entry name" value="Glu_tRNA_synth_type1"/>
    <property type="match status" value="1"/>
</dbReference>
<evidence type="ECO:0000256" key="7">
    <source>
        <dbReference type="ARBA" id="ARBA00022917"/>
    </source>
</evidence>
<dbReference type="GO" id="GO:0000049">
    <property type="term" value="F:tRNA binding"/>
    <property type="evidence" value="ECO:0007669"/>
    <property type="project" value="InterPro"/>
</dbReference>
<dbReference type="InterPro" id="IPR001412">
    <property type="entry name" value="aa-tRNA-synth_I_CS"/>
</dbReference>
<proteinExistence type="inferred from homology"/>
<keyword evidence="21" id="KW-1185">Reference proteome</keyword>
<dbReference type="PANTHER" id="PTHR43311:SF2">
    <property type="entry name" value="GLUTAMATE--TRNA LIGASE, MITOCHONDRIAL-RELATED"/>
    <property type="match status" value="1"/>
</dbReference>
<keyword evidence="4 17" id="KW-0436">Ligase</keyword>
<dbReference type="NCBIfam" id="TIGR00464">
    <property type="entry name" value="gltX_bact"/>
    <property type="match status" value="1"/>
</dbReference>
<dbReference type="GO" id="GO:0008270">
    <property type="term" value="F:zinc ion binding"/>
    <property type="evidence" value="ECO:0007669"/>
    <property type="project" value="InterPro"/>
</dbReference>
<dbReference type="EMBL" id="JAQQBR010001833">
    <property type="protein sequence ID" value="KAK0163530.1"/>
    <property type="molecule type" value="Genomic_DNA"/>
</dbReference>
<keyword evidence="6 17" id="KW-0067">ATP-binding</keyword>
<protein>
    <recommendedName>
        <fullName evidence="11">Nondiscriminating glutamyl-tRNA synthetase EARS2, mitochondrial</fullName>
        <ecNumber evidence="3">6.1.1.17</ecNumber>
        <ecNumber evidence="10">6.1.1.24</ecNumber>
    </recommendedName>
    <alternativeName>
        <fullName evidence="13">Glutamate--tRNA(Gln) ligase EARS2, mitochondrial</fullName>
    </alternativeName>
    <alternativeName>
        <fullName evidence="9">Glutamyl-tRNA synthetase</fullName>
    </alternativeName>
    <alternativeName>
        <fullName evidence="12">Mitochondrial glutamyl-tRNA synthetase</fullName>
    </alternativeName>
</protein>
<comment type="catalytic activity">
    <reaction evidence="14">
        <text>tRNA(Glu) + L-glutamate + ATP = L-glutamyl-tRNA(Glu) + AMP + diphosphate</text>
        <dbReference type="Rhea" id="RHEA:23540"/>
        <dbReference type="Rhea" id="RHEA-COMP:9663"/>
        <dbReference type="Rhea" id="RHEA-COMP:9680"/>
        <dbReference type="ChEBI" id="CHEBI:29985"/>
        <dbReference type="ChEBI" id="CHEBI:30616"/>
        <dbReference type="ChEBI" id="CHEBI:33019"/>
        <dbReference type="ChEBI" id="CHEBI:78442"/>
        <dbReference type="ChEBI" id="CHEBI:78520"/>
        <dbReference type="ChEBI" id="CHEBI:456215"/>
        <dbReference type="EC" id="6.1.1.17"/>
    </reaction>
    <physiologicalReaction direction="left-to-right" evidence="14">
        <dbReference type="Rhea" id="RHEA:23541"/>
    </physiologicalReaction>
</comment>
<dbReference type="InterPro" id="IPR020751">
    <property type="entry name" value="aa-tRNA-synth_I_codon-bd_sub2"/>
</dbReference>
<evidence type="ECO:0000256" key="5">
    <source>
        <dbReference type="ARBA" id="ARBA00022741"/>
    </source>
</evidence>
<evidence type="ECO:0000256" key="6">
    <source>
        <dbReference type="ARBA" id="ARBA00022840"/>
    </source>
</evidence>
<dbReference type="InterPro" id="IPR004527">
    <property type="entry name" value="Glu-tRNA-ligase_bac/mito"/>
</dbReference>
<dbReference type="AlphaFoldDB" id="A0AA39F5V5"/>
<evidence type="ECO:0000313" key="21">
    <source>
        <dbReference type="Proteomes" id="UP001168972"/>
    </source>
</evidence>
<comment type="subcellular location">
    <subcellularLocation>
        <location evidence="1">Mitochondrion</location>
    </subcellularLocation>
</comment>
<dbReference type="EC" id="6.1.1.17" evidence="3"/>
<dbReference type="FunFam" id="3.40.50.620:FF:000045">
    <property type="entry name" value="Glutamate--tRNA ligase, mitochondrial"/>
    <property type="match status" value="1"/>
</dbReference>
<comment type="catalytic activity">
    <reaction evidence="15">
        <text>tRNA(Glx) + L-glutamate + ATP = L-glutamyl-tRNA(Glx) + AMP + diphosphate</text>
        <dbReference type="Rhea" id="RHEA:18397"/>
        <dbReference type="Rhea" id="RHEA-COMP:9713"/>
        <dbReference type="Rhea" id="RHEA-COMP:9716"/>
        <dbReference type="ChEBI" id="CHEBI:29985"/>
        <dbReference type="ChEBI" id="CHEBI:30616"/>
        <dbReference type="ChEBI" id="CHEBI:33019"/>
        <dbReference type="ChEBI" id="CHEBI:78442"/>
        <dbReference type="ChEBI" id="CHEBI:78520"/>
        <dbReference type="ChEBI" id="CHEBI:456215"/>
        <dbReference type="EC" id="6.1.1.24"/>
    </reaction>
    <physiologicalReaction direction="left-to-right" evidence="15">
        <dbReference type="Rhea" id="RHEA:18398"/>
    </physiologicalReaction>
</comment>
<gene>
    <name evidence="20" type="ORF">PV327_007203</name>
</gene>
<evidence type="ECO:0000256" key="16">
    <source>
        <dbReference type="ARBA" id="ARBA00047689"/>
    </source>
</evidence>
<dbReference type="InterPro" id="IPR008925">
    <property type="entry name" value="aa_tRNA-synth_I_cd-bd_sf"/>
</dbReference>
<dbReference type="PRINTS" id="PR00987">
    <property type="entry name" value="TRNASYNTHGLU"/>
</dbReference>
<evidence type="ECO:0000256" key="3">
    <source>
        <dbReference type="ARBA" id="ARBA00012835"/>
    </source>
</evidence>
<dbReference type="GO" id="GO:0050561">
    <property type="term" value="F:glutamate-tRNA(Gln) ligase activity"/>
    <property type="evidence" value="ECO:0007669"/>
    <property type="project" value="UniProtKB-EC"/>
</dbReference>
<dbReference type="InterPro" id="IPR000924">
    <property type="entry name" value="Glu/Gln-tRNA-synth"/>
</dbReference>
<dbReference type="InterPro" id="IPR045462">
    <property type="entry name" value="aa-tRNA-synth_I_cd-bd"/>
</dbReference>
<comment type="catalytic activity">
    <reaction evidence="16">
        <text>tRNA(Gln) + L-glutamate + ATP = L-glutamyl-tRNA(Gln) + AMP + diphosphate</text>
        <dbReference type="Rhea" id="RHEA:64612"/>
        <dbReference type="Rhea" id="RHEA-COMP:9662"/>
        <dbReference type="Rhea" id="RHEA-COMP:9684"/>
        <dbReference type="ChEBI" id="CHEBI:29985"/>
        <dbReference type="ChEBI" id="CHEBI:30616"/>
        <dbReference type="ChEBI" id="CHEBI:33019"/>
        <dbReference type="ChEBI" id="CHEBI:78442"/>
        <dbReference type="ChEBI" id="CHEBI:78520"/>
        <dbReference type="ChEBI" id="CHEBI:456215"/>
    </reaction>
    <physiologicalReaction direction="left-to-right" evidence="16">
        <dbReference type="Rhea" id="RHEA:64613"/>
    </physiologicalReaction>
</comment>
<dbReference type="Pfam" id="PF19269">
    <property type="entry name" value="Anticodon_2"/>
    <property type="match status" value="1"/>
</dbReference>
<evidence type="ECO:0000256" key="17">
    <source>
        <dbReference type="RuleBase" id="RU363037"/>
    </source>
</evidence>
<feature type="domain" description="Glutamyl/glutaminyl-tRNA synthetase class Ib catalytic" evidence="18">
    <location>
        <begin position="25"/>
        <end position="333"/>
    </location>
</feature>
<dbReference type="InterPro" id="IPR020058">
    <property type="entry name" value="Glu/Gln-tRNA-synth_Ib_cat-dom"/>
</dbReference>
<reference evidence="20" key="2">
    <citation type="submission" date="2023-03" db="EMBL/GenBank/DDBJ databases">
        <authorList>
            <person name="Inwood S.N."/>
            <person name="Skelly J.G."/>
            <person name="Guhlin J."/>
            <person name="Harrop T.W.R."/>
            <person name="Goldson S.G."/>
            <person name="Dearden P.K."/>
        </authorList>
    </citation>
    <scope>NUCLEOTIDE SEQUENCE</scope>
    <source>
        <strain evidence="20">Lincoln</strain>
        <tissue evidence="20">Whole body</tissue>
    </source>
</reference>
<dbReference type="GO" id="GO:0005739">
    <property type="term" value="C:mitochondrion"/>
    <property type="evidence" value="ECO:0007669"/>
    <property type="project" value="UniProtKB-SubCell"/>
</dbReference>
<comment type="caution">
    <text evidence="20">The sequence shown here is derived from an EMBL/GenBank/DDBJ whole genome shotgun (WGS) entry which is preliminary data.</text>
</comment>
<dbReference type="Gene3D" id="3.40.50.620">
    <property type="entry name" value="HUPs"/>
    <property type="match status" value="1"/>
</dbReference>
<dbReference type="CDD" id="cd00808">
    <property type="entry name" value="GluRS_core"/>
    <property type="match status" value="1"/>
</dbReference>
<evidence type="ECO:0000256" key="1">
    <source>
        <dbReference type="ARBA" id="ARBA00004173"/>
    </source>
</evidence>
<evidence type="ECO:0000256" key="2">
    <source>
        <dbReference type="ARBA" id="ARBA00007894"/>
    </source>
</evidence>
<evidence type="ECO:0000256" key="13">
    <source>
        <dbReference type="ARBA" id="ARBA00044313"/>
    </source>
</evidence>
<dbReference type="Proteomes" id="UP001168972">
    <property type="component" value="Unassembled WGS sequence"/>
</dbReference>
<comment type="similarity">
    <text evidence="2">Belongs to the class-I aminoacyl-tRNA synthetase family. Glutamate--tRNA ligase type 1 subfamily.</text>
</comment>
<keyword evidence="5 17" id="KW-0547">Nucleotide-binding</keyword>
<accession>A0AA39F5V5</accession>
<dbReference type="GO" id="GO:0004818">
    <property type="term" value="F:glutamate-tRNA ligase activity"/>
    <property type="evidence" value="ECO:0007669"/>
    <property type="project" value="UniProtKB-EC"/>
</dbReference>
<evidence type="ECO:0000256" key="12">
    <source>
        <dbReference type="ARBA" id="ARBA00044251"/>
    </source>
</evidence>
<dbReference type="InterPro" id="IPR014729">
    <property type="entry name" value="Rossmann-like_a/b/a_fold"/>
</dbReference>
<evidence type="ECO:0000259" key="19">
    <source>
        <dbReference type="Pfam" id="PF19269"/>
    </source>
</evidence>
<sequence length="509" mass="59465">MQCKILRIINNLQFIQTRYFSKQSVRVRFAPSPTGHLHLGGLRTALYNYLFARKNGGSFVLRIEDTDQTRLEPEAMIKLRDNLIWTGIIPDEDPVRGGPYGPYIQSKRLDIYKEQIEKLLKNGSAYYCFCSEHRLDLLRKEALKIRAKPKYDNRCRHLTEHEVKEKLSKHETYCIRFKISSEPIVYRDLVYGDATLIQQESDFVIMKADGYPTYHFANVVDDHLMKITHVLRGVEWQISTPKHIEIYNAFGWKPPHYAHLPLILNTDGSKLSKRQGDIRVESFREDGIFPLALLNYVTQAGGGFNREPGMITCWSYEELIKQFDITKINVNSSKLHFEHLLELNRMEIQNLLNDDNNAKLMVEKVRRLLIEAFPENANNGSLQLDDNHILTILKWAHNRMTRLNDLINKNLAFLWIMPDIESFDIDPKELQSLRVLKNELDTVNNSEFNHHMLNSYLKKFASDNKIHFPSFMKFLRKVLSGLDHGPSVAEMMDMLGKDKTLDRLNRFIR</sequence>
<evidence type="ECO:0000256" key="4">
    <source>
        <dbReference type="ARBA" id="ARBA00022598"/>
    </source>
</evidence>
<dbReference type="PANTHER" id="PTHR43311">
    <property type="entry name" value="GLUTAMATE--TRNA LIGASE"/>
    <property type="match status" value="1"/>
</dbReference>
<evidence type="ECO:0000256" key="15">
    <source>
        <dbReference type="ARBA" id="ARBA00047479"/>
    </source>
</evidence>
<evidence type="ECO:0000256" key="10">
    <source>
        <dbReference type="ARBA" id="ARBA00044054"/>
    </source>
</evidence>
<name>A0AA39F5V5_MICHY</name>
<evidence type="ECO:0000313" key="20">
    <source>
        <dbReference type="EMBL" id="KAK0163530.1"/>
    </source>
</evidence>
<dbReference type="InterPro" id="IPR049940">
    <property type="entry name" value="GluQ/Sye"/>
</dbReference>
<feature type="domain" description="Aminoacyl-tRNA synthetase class I anticodon-binding" evidence="19">
    <location>
        <begin position="384"/>
        <end position="508"/>
    </location>
</feature>